<name>A0A0F9D1F4_9ZZZZ</name>
<protein>
    <recommendedName>
        <fullName evidence="2">Helix-turn-helix domain-containing protein</fullName>
    </recommendedName>
</protein>
<gene>
    <name evidence="1" type="ORF">LCGC14_2601120</name>
</gene>
<evidence type="ECO:0000313" key="1">
    <source>
        <dbReference type="EMBL" id="KKL05928.1"/>
    </source>
</evidence>
<accession>A0A0F9D1F4</accession>
<evidence type="ECO:0008006" key="2">
    <source>
        <dbReference type="Google" id="ProtNLM"/>
    </source>
</evidence>
<reference evidence="1" key="1">
    <citation type="journal article" date="2015" name="Nature">
        <title>Complex archaea that bridge the gap between prokaryotes and eukaryotes.</title>
        <authorList>
            <person name="Spang A."/>
            <person name="Saw J.H."/>
            <person name="Jorgensen S.L."/>
            <person name="Zaremba-Niedzwiedzka K."/>
            <person name="Martijn J."/>
            <person name="Lind A.E."/>
            <person name="van Eijk R."/>
            <person name="Schleper C."/>
            <person name="Guy L."/>
            <person name="Ettema T.J."/>
        </authorList>
    </citation>
    <scope>NUCLEOTIDE SEQUENCE</scope>
</reference>
<organism evidence="1">
    <name type="scientific">marine sediment metagenome</name>
    <dbReference type="NCBI Taxonomy" id="412755"/>
    <lineage>
        <taxon>unclassified sequences</taxon>
        <taxon>metagenomes</taxon>
        <taxon>ecological metagenomes</taxon>
    </lineage>
</organism>
<dbReference type="EMBL" id="LAZR01043921">
    <property type="protein sequence ID" value="KKL05928.1"/>
    <property type="molecule type" value="Genomic_DNA"/>
</dbReference>
<comment type="caution">
    <text evidence="1">The sequence shown here is derived from an EMBL/GenBank/DDBJ whole genome shotgun (WGS) entry which is preliminary data.</text>
</comment>
<dbReference type="AlphaFoldDB" id="A0A0F9D1F4"/>
<sequence length="55" mass="6044">MNYLKVTNAAKIKGVSRAAVTQAVASGKIHQKMIDGTPYILENRAFEVWNPGVKK</sequence>
<proteinExistence type="predicted"/>